<comment type="function">
    <text evidence="2">Involved in pre-mRNA splicing.</text>
</comment>
<name>A0A1A6HM53_NEOLE</name>
<organism evidence="5 6">
    <name type="scientific">Neotoma lepida</name>
    <name type="common">Desert woodrat</name>
    <dbReference type="NCBI Taxonomy" id="56216"/>
    <lineage>
        <taxon>Eukaryota</taxon>
        <taxon>Metazoa</taxon>
        <taxon>Chordata</taxon>
        <taxon>Craniata</taxon>
        <taxon>Vertebrata</taxon>
        <taxon>Euteleostomi</taxon>
        <taxon>Mammalia</taxon>
        <taxon>Eutheria</taxon>
        <taxon>Euarchontoglires</taxon>
        <taxon>Glires</taxon>
        <taxon>Rodentia</taxon>
        <taxon>Myomorpha</taxon>
        <taxon>Muroidea</taxon>
        <taxon>Cricetidae</taxon>
        <taxon>Neotominae</taxon>
        <taxon>Neotoma</taxon>
    </lineage>
</organism>
<keyword evidence="2" id="KW-0747">Spliceosome</keyword>
<reference evidence="5 6" key="1">
    <citation type="submission" date="2016-06" db="EMBL/GenBank/DDBJ databases">
        <title>The Draft Genome Sequence and Annotation of the Desert Woodrat Neotoma lepida.</title>
        <authorList>
            <person name="Campbell M."/>
            <person name="Oakeson K.F."/>
            <person name="Yandell M."/>
            <person name="Halpert J.R."/>
            <person name="Dearing D."/>
        </authorList>
    </citation>
    <scope>NUCLEOTIDE SEQUENCE [LARGE SCALE GENOMIC DNA]</scope>
    <source>
        <strain evidence="5">417</strain>
        <tissue evidence="5">Liver</tissue>
    </source>
</reference>
<evidence type="ECO:0000313" key="6">
    <source>
        <dbReference type="Proteomes" id="UP000092124"/>
    </source>
</evidence>
<keyword evidence="2" id="KW-0508">mRNA splicing</keyword>
<keyword evidence="2" id="KW-0507">mRNA processing</keyword>
<comment type="similarity">
    <text evidence="1 2">Belongs to the SNW family.</text>
</comment>
<keyword evidence="2" id="KW-0539">Nucleus</keyword>
<feature type="region of interest" description="Disordered" evidence="3">
    <location>
        <begin position="1"/>
        <end position="42"/>
    </location>
</feature>
<evidence type="ECO:0000313" key="5">
    <source>
        <dbReference type="EMBL" id="OBS79045.1"/>
    </source>
</evidence>
<dbReference type="InterPro" id="IPR017862">
    <property type="entry name" value="SKI-int_prot_SKIP"/>
</dbReference>
<feature type="compositionally biased region" description="Basic and acidic residues" evidence="3">
    <location>
        <begin position="468"/>
        <end position="495"/>
    </location>
</feature>
<dbReference type="GO" id="GO:0000398">
    <property type="term" value="P:mRNA splicing, via spliceosome"/>
    <property type="evidence" value="ECO:0007669"/>
    <property type="project" value="InterPro"/>
</dbReference>
<keyword evidence="6" id="KW-1185">Reference proteome</keyword>
<protein>
    <recommendedName>
        <fullName evidence="2">SNW domain-containing protein 1</fullName>
    </recommendedName>
</protein>
<feature type="domain" description="SKI-interacting protein SKIP SNW" evidence="4">
    <location>
        <begin position="157"/>
        <end position="300"/>
    </location>
</feature>
<comment type="subcellular location">
    <subcellularLocation>
        <location evidence="2">Nucleus</location>
    </subcellularLocation>
</comment>
<evidence type="ECO:0000259" key="4">
    <source>
        <dbReference type="Pfam" id="PF02731"/>
    </source>
</evidence>
<dbReference type="EMBL" id="LZPO01027370">
    <property type="protein sequence ID" value="OBS79045.1"/>
    <property type="molecule type" value="Genomic_DNA"/>
</dbReference>
<dbReference type="OrthoDB" id="666364at2759"/>
<dbReference type="Proteomes" id="UP000092124">
    <property type="component" value="Unassembled WGS sequence"/>
</dbReference>
<dbReference type="PANTHER" id="PTHR12096">
    <property type="entry name" value="NUCLEAR PROTEIN SKIP-RELATED"/>
    <property type="match status" value="1"/>
</dbReference>
<accession>A0A1A6HM53</accession>
<dbReference type="AlphaFoldDB" id="A0A1A6HM53"/>
<proteinExistence type="inferred from homology"/>
<evidence type="ECO:0000256" key="3">
    <source>
        <dbReference type="SAM" id="MobiDB-lite"/>
    </source>
</evidence>
<comment type="caution">
    <text evidence="5">The sequence shown here is derived from an EMBL/GenBank/DDBJ whole genome shotgun (WGS) entry which is preliminary data.</text>
</comment>
<dbReference type="STRING" id="56216.A0A1A6HM53"/>
<feature type="region of interest" description="Disordered" evidence="3">
    <location>
        <begin position="434"/>
        <end position="501"/>
    </location>
</feature>
<gene>
    <name evidence="5" type="ORF">A6R68_18584</name>
</gene>
<evidence type="ECO:0000256" key="2">
    <source>
        <dbReference type="RuleBase" id="RU367140"/>
    </source>
</evidence>
<comment type="subunit">
    <text evidence="2">Identified in the spliceosome C complex.</text>
</comment>
<feature type="region of interest" description="Disordered" evidence="3">
    <location>
        <begin position="276"/>
        <end position="351"/>
    </location>
</feature>
<feature type="compositionally biased region" description="Basic and acidic residues" evidence="3">
    <location>
        <begin position="434"/>
        <end position="454"/>
    </location>
</feature>
<dbReference type="GO" id="GO:0005681">
    <property type="term" value="C:spliceosomal complex"/>
    <property type="evidence" value="ECO:0007669"/>
    <property type="project" value="UniProtKB-UniRule"/>
</dbReference>
<sequence length="501" mass="57586">MALTSFLPAPTQLSQDQLEAEERARSQRSRQTSLVSSRREPPPYGYRKGWIPRLLEDFGDGGAFPEIHVAQYPLDMGRKKKMSNALAIQVDPEGKIKYDAIARQGQSKDKVIYSKYTDLVPKEVMNADDPDLQRPDEEAIKEITEKTRVALEKSVSQKVAAAMPVRAADKLAPAQYIRINKKIPRGPPSPPAPVMHSPSRKMTVKEQQEWKIPPCISNWKNAKGYTIPLDKRLAADGRGLQTVHINENFAKLAEALYIADRKAREAVEMRAQVERKMAQKEKEKHEEKLREMAQKARERRAGIKTHVEKEDGEARERDEIRHDRRKERQHDRNLSRAAPDKRSKLQRNENRDISEVIALGVPNPRTSNEVQYDQRLFNQSKGMDSGFADGEDEIYNVYDQAWRGGKDMAQSIYRPSKNLDKDMYGDDLETRIKTNRFVPDKEFSGSDRRQRGREGPVQFEEDPFGLDKFLEEAKQHGGSKRPSDSSRPKEHEHEGKKRRKE</sequence>
<evidence type="ECO:0000256" key="1">
    <source>
        <dbReference type="ARBA" id="ARBA00010197"/>
    </source>
</evidence>
<dbReference type="Pfam" id="PF02731">
    <property type="entry name" value="SKIP_SNW"/>
    <property type="match status" value="1"/>
</dbReference>
<dbReference type="InterPro" id="IPR004015">
    <property type="entry name" value="SKI-int_prot_SKIP_SNW-dom"/>
</dbReference>